<organism evidence="1 4">
    <name type="scientific">Aphanomyces astaci</name>
    <name type="common">Crayfish plague agent</name>
    <dbReference type="NCBI Taxonomy" id="112090"/>
    <lineage>
        <taxon>Eukaryota</taxon>
        <taxon>Sar</taxon>
        <taxon>Stramenopiles</taxon>
        <taxon>Oomycota</taxon>
        <taxon>Saprolegniomycetes</taxon>
        <taxon>Saprolegniales</taxon>
        <taxon>Verrucalvaceae</taxon>
        <taxon>Aphanomyces</taxon>
    </lineage>
</organism>
<evidence type="ECO:0000313" key="4">
    <source>
        <dbReference type="Proteomes" id="UP000285712"/>
    </source>
</evidence>
<dbReference type="Proteomes" id="UP000285430">
    <property type="component" value="Unassembled WGS sequence"/>
</dbReference>
<gene>
    <name evidence="1" type="ORF">DYB35_008399</name>
    <name evidence="2" type="ORF">DYB37_008401</name>
</gene>
<sequence>MASPQSSCVHVHCCIAETMATRSPTKLALDKAMHRPASPSNKSPVKKALLKHWDAQPEGEDSAESTRDTSQLRTELLHKVLQLLDQDASVVDFVASLVDKVSTLPLQDATMRTAFLAQLHDVHPTKPGRTSGRTRCLNPHSCRAFILACANEIVDLDENDPSFDYAETCVDSDEFKDLALRPVTPLNPPRVLHVHLPNVDYAETLSSCSSQPDARTSSPPADVAMRFRRVLRQHFDYASSAHASTCSSECESDECLQHAFSKLHQHAQDLAQKRLVFAEFKRQMPMEPMSPPKRQLTAPRYHRPHDPPMKDLASKFQSFEALKANRSSSPVNVGRKKRAFYKFKTQHAGAPQHIHVQSHGHRPKVAASAFLKDCALSALLVALAFIAFDELKLW</sequence>
<dbReference type="Proteomes" id="UP000285712">
    <property type="component" value="Unassembled WGS sequence"/>
</dbReference>
<proteinExistence type="predicted"/>
<name>A0A3R7A8E4_APHAT</name>
<protein>
    <submittedName>
        <fullName evidence="1">Uncharacterized protein</fullName>
    </submittedName>
</protein>
<evidence type="ECO:0000313" key="1">
    <source>
        <dbReference type="EMBL" id="RHY88745.1"/>
    </source>
</evidence>
<dbReference type="EMBL" id="QUTG01004258">
    <property type="protein sequence ID" value="RHY88745.1"/>
    <property type="molecule type" value="Genomic_DNA"/>
</dbReference>
<comment type="caution">
    <text evidence="1">The sequence shown here is derived from an EMBL/GenBank/DDBJ whole genome shotgun (WGS) entry which is preliminary data.</text>
</comment>
<dbReference type="AlphaFoldDB" id="A0A3R7A8E4"/>
<evidence type="ECO:0000313" key="2">
    <source>
        <dbReference type="EMBL" id="RHZ24823.1"/>
    </source>
</evidence>
<evidence type="ECO:0000313" key="3">
    <source>
        <dbReference type="Proteomes" id="UP000285430"/>
    </source>
</evidence>
<accession>A0A3R7A8E4</accession>
<dbReference type="EMBL" id="QUTH01002639">
    <property type="protein sequence ID" value="RHZ24823.1"/>
    <property type="molecule type" value="Genomic_DNA"/>
</dbReference>
<dbReference type="VEuPathDB" id="FungiDB:H257_01206"/>
<reference evidence="3 4" key="1">
    <citation type="submission" date="2018-08" db="EMBL/GenBank/DDBJ databases">
        <title>Aphanomyces genome sequencing and annotation.</title>
        <authorList>
            <person name="Minardi D."/>
            <person name="Oidtmann B."/>
            <person name="Van Der Giezen M."/>
            <person name="Studholme D.J."/>
        </authorList>
    </citation>
    <scope>NUCLEOTIDE SEQUENCE [LARGE SCALE GENOMIC DNA]</scope>
    <source>
        <strain evidence="2 3">Da</strain>
        <strain evidence="1 4">Sv</strain>
    </source>
</reference>